<feature type="compositionally biased region" description="Polar residues" evidence="3">
    <location>
        <begin position="16"/>
        <end position="26"/>
    </location>
</feature>
<evidence type="ECO:0000313" key="6">
    <source>
        <dbReference type="EMBL" id="DBA03615.1"/>
    </source>
</evidence>
<evidence type="ECO:0000256" key="1">
    <source>
        <dbReference type="ARBA" id="ARBA00001933"/>
    </source>
</evidence>
<feature type="region of interest" description="Disordered" evidence="3">
    <location>
        <begin position="1"/>
        <end position="85"/>
    </location>
</feature>
<evidence type="ECO:0000313" key="7">
    <source>
        <dbReference type="Proteomes" id="UP001146120"/>
    </source>
</evidence>
<name>A0AAV2ZCB8_9STRA</name>
<dbReference type="Gene3D" id="3.20.20.10">
    <property type="entry name" value="Alanine racemase"/>
    <property type="match status" value="1"/>
</dbReference>
<dbReference type="Pfam" id="PF00278">
    <property type="entry name" value="Orn_DAP_Arg_deC"/>
    <property type="match status" value="1"/>
</dbReference>
<comment type="cofactor">
    <cofactor evidence="1">
        <name>pyridoxal 5'-phosphate</name>
        <dbReference type="ChEBI" id="CHEBI:597326"/>
    </cofactor>
</comment>
<dbReference type="Gene3D" id="2.40.37.10">
    <property type="entry name" value="Lyase, Ornithine Decarboxylase, Chain A, domain 1"/>
    <property type="match status" value="1"/>
</dbReference>
<gene>
    <name evidence="6" type="ORF">N0F65_006794</name>
</gene>
<feature type="region of interest" description="Disordered" evidence="3">
    <location>
        <begin position="386"/>
        <end position="410"/>
    </location>
</feature>
<feature type="domain" description="Orn/DAP/Arg decarboxylase 2 C-terminal" evidence="4">
    <location>
        <begin position="1118"/>
        <end position="1219"/>
    </location>
</feature>
<organism evidence="6 7">
    <name type="scientific">Lagenidium giganteum</name>
    <dbReference type="NCBI Taxonomy" id="4803"/>
    <lineage>
        <taxon>Eukaryota</taxon>
        <taxon>Sar</taxon>
        <taxon>Stramenopiles</taxon>
        <taxon>Oomycota</taxon>
        <taxon>Peronosporomycetes</taxon>
        <taxon>Pythiales</taxon>
        <taxon>Pythiaceae</taxon>
    </lineage>
</organism>
<dbReference type="Proteomes" id="UP001146120">
    <property type="component" value="Unassembled WGS sequence"/>
</dbReference>
<evidence type="ECO:0000259" key="5">
    <source>
        <dbReference type="Pfam" id="PF02784"/>
    </source>
</evidence>
<dbReference type="InterPro" id="IPR022643">
    <property type="entry name" value="De-COase2_C"/>
</dbReference>
<dbReference type="GO" id="GO:0008836">
    <property type="term" value="F:diaminopimelate decarboxylase activity"/>
    <property type="evidence" value="ECO:0007669"/>
    <property type="project" value="TreeGrafter"/>
</dbReference>
<reference evidence="6" key="2">
    <citation type="journal article" date="2023" name="Microbiol Resour">
        <title>Decontamination and Annotation of the Draft Genome Sequence of the Oomycete Lagenidium giganteum ARSEF 373.</title>
        <authorList>
            <person name="Morgan W.R."/>
            <person name="Tartar A."/>
        </authorList>
    </citation>
    <scope>NUCLEOTIDE SEQUENCE</scope>
    <source>
        <strain evidence="6">ARSEF 373</strain>
    </source>
</reference>
<proteinExistence type="predicted"/>
<dbReference type="PANTHER" id="PTHR43727:SF3">
    <property type="entry name" value="GROUP IV DECARBOXYLASE"/>
    <property type="match status" value="1"/>
</dbReference>
<evidence type="ECO:0000256" key="3">
    <source>
        <dbReference type="SAM" id="MobiDB-lite"/>
    </source>
</evidence>
<reference evidence="6" key="1">
    <citation type="submission" date="2022-11" db="EMBL/GenBank/DDBJ databases">
        <authorList>
            <person name="Morgan W.R."/>
            <person name="Tartar A."/>
        </authorList>
    </citation>
    <scope>NUCLEOTIDE SEQUENCE</scope>
    <source>
        <strain evidence="6">ARSEF 373</strain>
    </source>
</reference>
<dbReference type="SUPFAM" id="SSF53383">
    <property type="entry name" value="PLP-dependent transferases"/>
    <property type="match status" value="1"/>
</dbReference>
<dbReference type="PANTHER" id="PTHR43727">
    <property type="entry name" value="DIAMINOPIMELATE DECARBOXYLASE"/>
    <property type="match status" value="1"/>
</dbReference>
<dbReference type="InterPro" id="IPR022644">
    <property type="entry name" value="De-COase2_N"/>
</dbReference>
<dbReference type="EMBL" id="DAKRPA010000017">
    <property type="protein sequence ID" value="DBA03615.1"/>
    <property type="molecule type" value="Genomic_DNA"/>
</dbReference>
<evidence type="ECO:0000256" key="2">
    <source>
        <dbReference type="ARBA" id="ARBA00022898"/>
    </source>
</evidence>
<feature type="compositionally biased region" description="Basic and acidic residues" evidence="3">
    <location>
        <begin position="46"/>
        <end position="59"/>
    </location>
</feature>
<accession>A0AAV2ZCB8</accession>
<keyword evidence="7" id="KW-1185">Reference proteome</keyword>
<sequence length="1266" mass="140902">MNKIPVVKGQMPLARQASTKAVTKTESALLHQQQQQQEQQKHKEKQKQQQRKDAGWQRQRDRRSHGSQAEDDVRDVELTSPPSPTMQMTLQEQIEAFHPELLPLIKPGQVPERGRWKLDDIVDAVRLSHYLQDRLLCLPELNRTSPCYSARSIVLLYTKIKYLETFLPAEIEVYASVGDQEHDEVRLLHQLKNVSSNAEMFSRLATLLHIPSHGDMWNEIIKFVACAFPFAEQTESLLIRGSDERSVLCSHTKTNKYNGSTIPFKCDIARASCTCSSITLDGFERCEKLRQELLLNSLSINPNSRSSTDYFDQKMSEVRTRIAACLGVTDLVQDDTMRVLLTPSGTDAELLATSAALARLFSGLECVGGNRKVTCVISAQGEIGRGSSSAAGGKHFSSLTPSGEPAQPGASLRRYSTDLVEVLKLAGRDESGNINCFNDHIIQTVARILDNDVGGNNVVLLHVVMGSKTGYSCPTLEMVDYLVSQYPHRVLVVIDACQMRVQAEAFRVFAQKGYITLITGSKFFGGAPFCGAVLMPVRCVYEMEATAVEEYAELCHPLGLEDYFSKYDFHKSMKHVRARMGTFMNVGLLLRWESALANMEPYFQIPSTTVDDICRMYVYQCKAMLRTWGPMIELLRDPVARAPTAASAMAAISGGMAPIKPLDSIVSFKVLDATTQEHLDVNQLRDLHSLLSKDLSATLRKAEHADLAKQRCLLGQPVQLGKLKGGVLRIALGADMVNRIYYQGRGSVSRMRGVIDELVAQDHAIVHKIQLILENWDLLRQQYIEQRVVQPAVEPPNPLSDWNFSVKKPQITQVVQKMVAEGILGAHLPVQHLYHPAQQHFDDPAKLAIVYDLDAIDMAFQALLTSFPSHFEHRFAMKSCALSFFIKRAIENDVGLECASIVEVQHALRLGCPPHKIVFDNPCKTRRDIAFAIGAGVELNADNFDELQIIREHAEELFQSEFPECTPRFAGHLPRIGLRVNPLLGAGTNECLSVSTVHSKFGIPLTASNRRRIVEFFRENPWMSGIHCHVGSQGCSLEMLARGASIICDLANEIDLAAGVSRVKVLNIGGGLPSNYDSDDVAPTFAQYVDVLRREAPQLFERNGRTILTEFGRSVSSKTAWTISEVEYVKTHAGLVPHDDLEQTAIIHAGSDLFLRTCYRPELFPHRLSVYKSTGEASTLPDAVQNVAGPLCFGGDMLARRITLPLIERGDYVVVHDSGSNTISLFSRHCSRPAPPVYGYRNVDDELSVELLKPGESPEDVMRFWG</sequence>
<dbReference type="GO" id="GO:0009089">
    <property type="term" value="P:lysine biosynthetic process via diaminopimelate"/>
    <property type="evidence" value="ECO:0007669"/>
    <property type="project" value="TreeGrafter"/>
</dbReference>
<dbReference type="AlphaFoldDB" id="A0AAV2ZCB8"/>
<dbReference type="SUPFAM" id="SSF50621">
    <property type="entry name" value="Alanine racemase C-terminal domain-like"/>
    <property type="match status" value="1"/>
</dbReference>
<dbReference type="InterPro" id="IPR009006">
    <property type="entry name" value="Ala_racemase/Decarboxylase_C"/>
</dbReference>
<evidence type="ECO:0000259" key="4">
    <source>
        <dbReference type="Pfam" id="PF00278"/>
    </source>
</evidence>
<dbReference type="SUPFAM" id="SSF51419">
    <property type="entry name" value="PLP-binding barrel"/>
    <property type="match status" value="1"/>
</dbReference>
<dbReference type="Pfam" id="PF02784">
    <property type="entry name" value="Orn_Arg_deC_N"/>
    <property type="match status" value="1"/>
</dbReference>
<dbReference type="InterPro" id="IPR015424">
    <property type="entry name" value="PyrdxlP-dep_Trfase"/>
</dbReference>
<dbReference type="InterPro" id="IPR029066">
    <property type="entry name" value="PLP-binding_barrel"/>
</dbReference>
<feature type="domain" description="Orn/DAP/Arg decarboxylase 2 N-terminal" evidence="5">
    <location>
        <begin position="854"/>
        <end position="1116"/>
    </location>
</feature>
<keyword evidence="2" id="KW-0663">Pyridoxal phosphate</keyword>
<protein>
    <recommendedName>
        <fullName evidence="8">Diaminopimelate decarboxylase</fullName>
    </recommendedName>
</protein>
<comment type="caution">
    <text evidence="6">The sequence shown here is derived from an EMBL/GenBank/DDBJ whole genome shotgun (WGS) entry which is preliminary data.</text>
</comment>
<evidence type="ECO:0008006" key="8">
    <source>
        <dbReference type="Google" id="ProtNLM"/>
    </source>
</evidence>